<dbReference type="Pfam" id="PF00106">
    <property type="entry name" value="adh_short"/>
    <property type="match status" value="2"/>
</dbReference>
<accession>A0ABY7NMI1</accession>
<name>A0ABY7NMI1_9SPHN</name>
<dbReference type="Gene3D" id="3.40.50.720">
    <property type="entry name" value="NAD(P)-binding Rossmann-like Domain"/>
    <property type="match status" value="1"/>
</dbReference>
<dbReference type="PRINTS" id="PR00081">
    <property type="entry name" value="GDHRDH"/>
</dbReference>
<evidence type="ECO:0000313" key="5">
    <source>
        <dbReference type="Proteomes" id="UP001210865"/>
    </source>
</evidence>
<dbReference type="RefSeq" id="WP_270077205.1">
    <property type="nucleotide sequence ID" value="NZ_CP115174.1"/>
</dbReference>
<dbReference type="PANTHER" id="PTHR24320">
    <property type="entry name" value="RETINOL DEHYDROGENASE"/>
    <property type="match status" value="1"/>
</dbReference>
<dbReference type="EMBL" id="CP115174">
    <property type="protein sequence ID" value="WBO22563.1"/>
    <property type="molecule type" value="Genomic_DNA"/>
</dbReference>
<reference evidence="4 5" key="1">
    <citation type="submission" date="2022-12" db="EMBL/GenBank/DDBJ databases">
        <title>Sphingomonas abieness sp. nov., an endophytic bacterium isolated from Abies koreana.</title>
        <authorList>
            <person name="Jiang L."/>
            <person name="Lee J."/>
        </authorList>
    </citation>
    <scope>NUCLEOTIDE SEQUENCE [LARGE SCALE GENOMIC DNA]</scope>
    <source>
        <strain evidence="5">PAMB 00755</strain>
    </source>
</reference>
<evidence type="ECO:0000256" key="1">
    <source>
        <dbReference type="ARBA" id="ARBA00006484"/>
    </source>
</evidence>
<sequence length="300" mass="31657">MTTFDSRTTADEVLDGLDLSGHHILLTGCASGIGLETMRALAARGAHVVGTARDEGRAAGACAKVAGRTTPIACDQDDFASVAKAAAHIRTLGLRFDAIIANAGIMAPPEPKPKYGVEQQLRVNHLAHMLLVTRIADLLKDGSGRLVMVSSSAAKRWAPPEGVDFGNLDGQAGYKPFPFYGQSKLANTGFAWTMAERLAARGITANAIHPGVIASTDLPRSLPGWMQLLLPVARLFGKSIPQGAATQCYAAVHPDMAGVTGQFYADCRPAQTHARASDPAFRAKLWTVSEEIIARHAPAA</sequence>
<dbReference type="PROSITE" id="PS51257">
    <property type="entry name" value="PROKAR_LIPOPROTEIN"/>
    <property type="match status" value="1"/>
</dbReference>
<protein>
    <submittedName>
        <fullName evidence="4">SDR family NAD(P)-dependent oxidoreductase</fullName>
    </submittedName>
</protein>
<organism evidence="4 5">
    <name type="scientific">Sphingomonas abietis</name>
    <dbReference type="NCBI Taxonomy" id="3012344"/>
    <lineage>
        <taxon>Bacteria</taxon>
        <taxon>Pseudomonadati</taxon>
        <taxon>Pseudomonadota</taxon>
        <taxon>Alphaproteobacteria</taxon>
        <taxon>Sphingomonadales</taxon>
        <taxon>Sphingomonadaceae</taxon>
        <taxon>Sphingomonas</taxon>
    </lineage>
</organism>
<evidence type="ECO:0000256" key="3">
    <source>
        <dbReference type="ARBA" id="ARBA00023002"/>
    </source>
</evidence>
<dbReference type="Proteomes" id="UP001210865">
    <property type="component" value="Chromosome"/>
</dbReference>
<dbReference type="PANTHER" id="PTHR24320:SF282">
    <property type="entry name" value="WW DOMAIN-CONTAINING OXIDOREDUCTASE"/>
    <property type="match status" value="1"/>
</dbReference>
<dbReference type="InterPro" id="IPR036291">
    <property type="entry name" value="NAD(P)-bd_dom_sf"/>
</dbReference>
<keyword evidence="2" id="KW-0521">NADP</keyword>
<evidence type="ECO:0000313" key="4">
    <source>
        <dbReference type="EMBL" id="WBO22563.1"/>
    </source>
</evidence>
<dbReference type="InterPro" id="IPR002347">
    <property type="entry name" value="SDR_fam"/>
</dbReference>
<keyword evidence="3" id="KW-0560">Oxidoreductase</keyword>
<dbReference type="SUPFAM" id="SSF51735">
    <property type="entry name" value="NAD(P)-binding Rossmann-fold domains"/>
    <property type="match status" value="1"/>
</dbReference>
<keyword evidence="5" id="KW-1185">Reference proteome</keyword>
<evidence type="ECO:0000256" key="2">
    <source>
        <dbReference type="ARBA" id="ARBA00022857"/>
    </source>
</evidence>
<proteinExistence type="inferred from homology"/>
<comment type="similarity">
    <text evidence="1">Belongs to the short-chain dehydrogenases/reductases (SDR) family.</text>
</comment>
<gene>
    <name evidence="4" type="ORF">PBT88_20915</name>
</gene>